<evidence type="ECO:0000256" key="2">
    <source>
        <dbReference type="SAM" id="Phobius"/>
    </source>
</evidence>
<keyword evidence="2" id="KW-1133">Transmembrane helix</keyword>
<protein>
    <submittedName>
        <fullName evidence="3">Uncharacterized protein</fullName>
    </submittedName>
</protein>
<dbReference type="EMBL" id="AUPL01007856">
    <property type="protein sequence ID" value="ESL04942.1"/>
    <property type="molecule type" value="Genomic_DNA"/>
</dbReference>
<keyword evidence="2" id="KW-0812">Transmembrane</keyword>
<evidence type="ECO:0000256" key="1">
    <source>
        <dbReference type="SAM" id="MobiDB-lite"/>
    </source>
</evidence>
<keyword evidence="4" id="KW-1185">Reference proteome</keyword>
<accession>A0A061IV64</accession>
<comment type="caution">
    <text evidence="3">The sequence shown here is derived from an EMBL/GenBank/DDBJ whole genome shotgun (WGS) entry which is preliminary data.</text>
</comment>
<name>A0A061IV64_TRYRA</name>
<dbReference type="Proteomes" id="UP000031737">
    <property type="component" value="Unassembled WGS sequence"/>
</dbReference>
<feature type="region of interest" description="Disordered" evidence="1">
    <location>
        <begin position="65"/>
        <end position="88"/>
    </location>
</feature>
<proteinExistence type="predicted"/>
<feature type="transmembrane region" description="Helical" evidence="2">
    <location>
        <begin position="35"/>
        <end position="57"/>
    </location>
</feature>
<evidence type="ECO:0000313" key="3">
    <source>
        <dbReference type="EMBL" id="ESL04942.1"/>
    </source>
</evidence>
<feature type="compositionally biased region" description="Basic and acidic residues" evidence="1">
    <location>
        <begin position="67"/>
        <end position="81"/>
    </location>
</feature>
<dbReference type="AlphaFoldDB" id="A0A061IV64"/>
<dbReference type="VEuPathDB" id="TriTrypDB:TRSC58_07493"/>
<gene>
    <name evidence="3" type="ORF">TRSC58_07493</name>
</gene>
<organism evidence="3 4">
    <name type="scientific">Trypanosoma rangeli SC58</name>
    <dbReference type="NCBI Taxonomy" id="429131"/>
    <lineage>
        <taxon>Eukaryota</taxon>
        <taxon>Discoba</taxon>
        <taxon>Euglenozoa</taxon>
        <taxon>Kinetoplastea</taxon>
        <taxon>Metakinetoplastina</taxon>
        <taxon>Trypanosomatida</taxon>
        <taxon>Trypanosomatidae</taxon>
        <taxon>Trypanosoma</taxon>
        <taxon>Herpetosoma</taxon>
    </lineage>
</organism>
<sequence length="88" mass="10010">MRPRPGARWKGSRHGFPFFFLTFSPRWVLPIRGFGVLLLSLFCFCFASCGLLVSGLWRVRVSVGAPRNEKKQGRGREEEKGKRGRGGR</sequence>
<evidence type="ECO:0000313" key="4">
    <source>
        <dbReference type="Proteomes" id="UP000031737"/>
    </source>
</evidence>
<keyword evidence="2" id="KW-0472">Membrane</keyword>
<reference evidence="3 4" key="1">
    <citation type="submission" date="2013-07" db="EMBL/GenBank/DDBJ databases">
        <authorList>
            <person name="Stoco P.H."/>
            <person name="Wagner G."/>
            <person name="Gerber A."/>
            <person name="Zaha A."/>
            <person name="Thompson C."/>
            <person name="Bartholomeu D.C."/>
            <person name="Luckemeyer D.D."/>
            <person name="Bahia D."/>
            <person name="Loreto E."/>
            <person name="Prestes E.B."/>
            <person name="Lima F.M."/>
            <person name="Rodrigues-Luiz G."/>
            <person name="Vallejo G.A."/>
            <person name="Filho J.F."/>
            <person name="Monteiro K.M."/>
            <person name="Tyler K.M."/>
            <person name="de Almeida L.G."/>
            <person name="Ortiz M.F."/>
            <person name="Siervo M.A."/>
            <person name="de Moraes M.H."/>
            <person name="Cunha O.L."/>
            <person name="Mendonca-Neto R."/>
            <person name="Silva R."/>
            <person name="Teixeira S.M."/>
            <person name="Murta S.M."/>
            <person name="Sincero T.C."/>
            <person name="Mendes T.A."/>
            <person name="Urmenyi T.P."/>
            <person name="Silva V.G."/>
            <person name="da Rocha W.D."/>
            <person name="Andersson B."/>
            <person name="Romanha A.J."/>
            <person name="Steindel M."/>
            <person name="de Vasconcelos A.T."/>
            <person name="Grisard E.C."/>
        </authorList>
    </citation>
    <scope>NUCLEOTIDE SEQUENCE [LARGE SCALE GENOMIC DNA]</scope>
    <source>
        <strain evidence="3 4">SC58</strain>
    </source>
</reference>